<dbReference type="EMBL" id="FPHH01000026">
    <property type="protein sequence ID" value="SFV54369.1"/>
    <property type="molecule type" value="Genomic_DNA"/>
</dbReference>
<gene>
    <name evidence="7" type="ORF">MNB_SM-5-1355</name>
</gene>
<comment type="similarity">
    <text evidence="2">Belongs to the ABC-3 integral membrane protein family.</text>
</comment>
<accession>A0A1W1BLH6</accession>
<dbReference type="PANTHER" id="PTHR30477">
    <property type="entry name" value="ABC-TRANSPORTER METAL-BINDING PROTEIN"/>
    <property type="match status" value="1"/>
</dbReference>
<dbReference type="InterPro" id="IPR001626">
    <property type="entry name" value="ABC_TroCD"/>
</dbReference>
<dbReference type="GO" id="GO:0055085">
    <property type="term" value="P:transmembrane transport"/>
    <property type="evidence" value="ECO:0007669"/>
    <property type="project" value="InterPro"/>
</dbReference>
<proteinExistence type="inferred from homology"/>
<name>A0A1W1BLH6_9ZZZZ</name>
<evidence type="ECO:0000256" key="6">
    <source>
        <dbReference type="SAM" id="Phobius"/>
    </source>
</evidence>
<evidence type="ECO:0000256" key="1">
    <source>
        <dbReference type="ARBA" id="ARBA00004141"/>
    </source>
</evidence>
<feature type="transmembrane region" description="Helical" evidence="6">
    <location>
        <begin position="88"/>
        <end position="112"/>
    </location>
</feature>
<dbReference type="GO" id="GO:0043190">
    <property type="term" value="C:ATP-binding cassette (ABC) transporter complex"/>
    <property type="evidence" value="ECO:0007669"/>
    <property type="project" value="InterPro"/>
</dbReference>
<comment type="subcellular location">
    <subcellularLocation>
        <location evidence="1">Membrane</location>
        <topology evidence="1">Multi-pass membrane protein</topology>
    </subcellularLocation>
</comment>
<dbReference type="Gene3D" id="1.10.3470.10">
    <property type="entry name" value="ABC transporter involved in vitamin B12 uptake, BtuC"/>
    <property type="match status" value="1"/>
</dbReference>
<keyword evidence="5 6" id="KW-0472">Membrane</keyword>
<feature type="transmembrane region" description="Helical" evidence="6">
    <location>
        <begin position="220"/>
        <end position="240"/>
    </location>
</feature>
<keyword evidence="4 6" id="KW-1133">Transmembrane helix</keyword>
<dbReference type="InterPro" id="IPR037294">
    <property type="entry name" value="ABC_BtuC-like"/>
</dbReference>
<dbReference type="SUPFAM" id="SSF81345">
    <property type="entry name" value="ABC transporter involved in vitamin B12 uptake, BtuC"/>
    <property type="match status" value="1"/>
</dbReference>
<evidence type="ECO:0000313" key="7">
    <source>
        <dbReference type="EMBL" id="SFV54369.1"/>
    </source>
</evidence>
<feature type="transmembrane region" description="Helical" evidence="6">
    <location>
        <begin position="12"/>
        <end position="33"/>
    </location>
</feature>
<feature type="transmembrane region" description="Helical" evidence="6">
    <location>
        <begin position="132"/>
        <end position="149"/>
    </location>
</feature>
<feature type="transmembrane region" description="Helical" evidence="6">
    <location>
        <begin position="170"/>
        <end position="189"/>
    </location>
</feature>
<organism evidence="7">
    <name type="scientific">hydrothermal vent metagenome</name>
    <dbReference type="NCBI Taxonomy" id="652676"/>
    <lineage>
        <taxon>unclassified sequences</taxon>
        <taxon>metagenomes</taxon>
        <taxon>ecological metagenomes</taxon>
    </lineage>
</organism>
<dbReference type="Pfam" id="PF00950">
    <property type="entry name" value="ABC-3"/>
    <property type="match status" value="1"/>
</dbReference>
<keyword evidence="3 6" id="KW-0812">Transmembrane</keyword>
<sequence length="265" mass="28833">MFEMLSYDFMQRAFIAGLFIATLASISGTFVVLKRYSLMSETLAHSALVGVAVGLVAGYNPLWIAVIVSILSAWLIEYLRSSFSIYSDAVLSIMLSGTLALAVIIVSLGGAFNNSLFSYLFGSILSVSDGDVYTIMIFGSISLVFLLLFSKELYFIAYDEEVAQTSGIKVQFLNFLLVTVVAIIIALSIRVVGSLLIGALMVIPTVAALQYRVGFRNTMLLALFFALFSVIFGMSLSYYFSLPSGATIVLSVIAIFILSLLINRR</sequence>
<dbReference type="AlphaFoldDB" id="A0A1W1BLH6"/>
<evidence type="ECO:0000256" key="5">
    <source>
        <dbReference type="ARBA" id="ARBA00023136"/>
    </source>
</evidence>
<evidence type="ECO:0000256" key="4">
    <source>
        <dbReference type="ARBA" id="ARBA00022989"/>
    </source>
</evidence>
<dbReference type="GO" id="GO:0010043">
    <property type="term" value="P:response to zinc ion"/>
    <property type="evidence" value="ECO:0007669"/>
    <property type="project" value="TreeGrafter"/>
</dbReference>
<feature type="transmembrane region" description="Helical" evidence="6">
    <location>
        <begin position="195"/>
        <end position="213"/>
    </location>
</feature>
<evidence type="ECO:0000256" key="2">
    <source>
        <dbReference type="ARBA" id="ARBA00008034"/>
    </source>
</evidence>
<evidence type="ECO:0000256" key="3">
    <source>
        <dbReference type="ARBA" id="ARBA00022692"/>
    </source>
</evidence>
<dbReference type="PANTHER" id="PTHR30477:SF0">
    <property type="entry name" value="METAL TRANSPORT SYSTEM MEMBRANE PROTEIN TM_0125-RELATED"/>
    <property type="match status" value="1"/>
</dbReference>
<feature type="transmembrane region" description="Helical" evidence="6">
    <location>
        <begin position="45"/>
        <end position="76"/>
    </location>
</feature>
<feature type="transmembrane region" description="Helical" evidence="6">
    <location>
        <begin position="246"/>
        <end position="263"/>
    </location>
</feature>
<reference evidence="7" key="1">
    <citation type="submission" date="2016-10" db="EMBL/GenBank/DDBJ databases">
        <authorList>
            <person name="de Groot N.N."/>
        </authorList>
    </citation>
    <scope>NUCLEOTIDE SEQUENCE</scope>
</reference>
<protein>
    <submittedName>
        <fullName evidence="7">Zinc ABC transporter, inner membrane permease protein ZnuB</fullName>
    </submittedName>
</protein>